<dbReference type="AlphaFoldDB" id="A0A284RR17"/>
<sequence length="525" mass="59537">MKYWLPSLTHPPDVVSILRTNDAPSPIQFTQLKMSLEGLQGPLAELESDLDLHHNAIASLETQMLRLQSLKHDYETALAPIRRIPLEITMEIVHRSWKNSLSGFHVFRIPEGLWHLGQVCSSWRNVIEKHCLELWATMEVGSFSYEGKVARKSDMVEILRIVLERSRNHLLNFCFDIMVTHSKQWRAVEMTILPSLFPRLSLIHGKIDWLADMDLSCSGVLQSGDIGAFEVAPKLEKLHLSYLHPEASIRFPVTNLVSFSDVRAFAGDKLTPEYLNVVELAPKLRSFSYNDHSDYSIHNQMSTPLSFPRVMSRSLIELSTSSPNFLRSMELPSLKEFTLTTMCGADLGEKVIKCPARALGALHEMLLRSQCSLTQLHLIDPVLDNNLANIIRLVPSLQELVIEFYEWVDGYDPIMQSLVTQLSEVNLVNGSFQHCTVPNLQKLGVNLLDLSHPRIYFINSAFVHMVTSRLHPPSDTPRLTKLQLWMEQGRHDLDEAAKNALMSLRDDGLGLGLSSDDLDEDPMFE</sequence>
<evidence type="ECO:0000313" key="2">
    <source>
        <dbReference type="Proteomes" id="UP000219338"/>
    </source>
</evidence>
<keyword evidence="2" id="KW-1185">Reference proteome</keyword>
<dbReference type="Gene3D" id="3.80.10.10">
    <property type="entry name" value="Ribonuclease Inhibitor"/>
    <property type="match status" value="1"/>
</dbReference>
<name>A0A284RR17_ARMOS</name>
<dbReference type="OrthoDB" id="3365698at2759"/>
<proteinExistence type="predicted"/>
<protein>
    <recommendedName>
        <fullName evidence="3">F-box domain-containing protein</fullName>
    </recommendedName>
</protein>
<evidence type="ECO:0008006" key="3">
    <source>
        <dbReference type="Google" id="ProtNLM"/>
    </source>
</evidence>
<dbReference type="EMBL" id="FUEG01000013">
    <property type="protein sequence ID" value="SJL11135.1"/>
    <property type="molecule type" value="Genomic_DNA"/>
</dbReference>
<reference evidence="2" key="1">
    <citation type="journal article" date="2017" name="Nat. Ecol. Evol.">
        <title>Genome expansion and lineage-specific genetic innovations in the forest pathogenic fungi Armillaria.</title>
        <authorList>
            <person name="Sipos G."/>
            <person name="Prasanna A.N."/>
            <person name="Walter M.C."/>
            <person name="O'Connor E."/>
            <person name="Balint B."/>
            <person name="Krizsan K."/>
            <person name="Kiss B."/>
            <person name="Hess J."/>
            <person name="Varga T."/>
            <person name="Slot J."/>
            <person name="Riley R."/>
            <person name="Boka B."/>
            <person name="Rigling D."/>
            <person name="Barry K."/>
            <person name="Lee J."/>
            <person name="Mihaltcheva S."/>
            <person name="LaButti K."/>
            <person name="Lipzen A."/>
            <person name="Waldron R."/>
            <person name="Moloney N.M."/>
            <person name="Sperisen C."/>
            <person name="Kredics L."/>
            <person name="Vagvoelgyi C."/>
            <person name="Patrignani A."/>
            <person name="Fitzpatrick D."/>
            <person name="Nagy I."/>
            <person name="Doyle S."/>
            <person name="Anderson J.B."/>
            <person name="Grigoriev I.V."/>
            <person name="Gueldener U."/>
            <person name="Muensterkoetter M."/>
            <person name="Nagy L.G."/>
        </authorList>
    </citation>
    <scope>NUCLEOTIDE SEQUENCE [LARGE SCALE GENOMIC DNA]</scope>
    <source>
        <strain evidence="2">C18/9</strain>
    </source>
</reference>
<dbReference type="Proteomes" id="UP000219338">
    <property type="component" value="Unassembled WGS sequence"/>
</dbReference>
<dbReference type="STRING" id="47428.A0A284RR17"/>
<evidence type="ECO:0000313" key="1">
    <source>
        <dbReference type="EMBL" id="SJL11135.1"/>
    </source>
</evidence>
<gene>
    <name evidence="1" type="ORF">ARMOST_14538</name>
</gene>
<organism evidence="1 2">
    <name type="scientific">Armillaria ostoyae</name>
    <name type="common">Armillaria root rot fungus</name>
    <dbReference type="NCBI Taxonomy" id="47428"/>
    <lineage>
        <taxon>Eukaryota</taxon>
        <taxon>Fungi</taxon>
        <taxon>Dikarya</taxon>
        <taxon>Basidiomycota</taxon>
        <taxon>Agaricomycotina</taxon>
        <taxon>Agaricomycetes</taxon>
        <taxon>Agaricomycetidae</taxon>
        <taxon>Agaricales</taxon>
        <taxon>Marasmiineae</taxon>
        <taxon>Physalacriaceae</taxon>
        <taxon>Armillaria</taxon>
    </lineage>
</organism>
<dbReference type="InterPro" id="IPR032675">
    <property type="entry name" value="LRR_dom_sf"/>
</dbReference>
<accession>A0A284RR17</accession>